<reference evidence="2 3" key="1">
    <citation type="submission" date="2024-04" db="EMBL/GenBank/DDBJ databases">
        <title>Genome assembly C_amara_ONT_v2.</title>
        <authorList>
            <person name="Yant L."/>
            <person name="Moore C."/>
            <person name="Slenker M."/>
        </authorList>
    </citation>
    <scope>NUCLEOTIDE SEQUENCE [LARGE SCALE GENOMIC DNA]</scope>
    <source>
        <tissue evidence="2">Leaf</tissue>
    </source>
</reference>
<organism evidence="2 3">
    <name type="scientific">Cardamine amara subsp. amara</name>
    <dbReference type="NCBI Taxonomy" id="228776"/>
    <lineage>
        <taxon>Eukaryota</taxon>
        <taxon>Viridiplantae</taxon>
        <taxon>Streptophyta</taxon>
        <taxon>Embryophyta</taxon>
        <taxon>Tracheophyta</taxon>
        <taxon>Spermatophyta</taxon>
        <taxon>Magnoliopsida</taxon>
        <taxon>eudicotyledons</taxon>
        <taxon>Gunneridae</taxon>
        <taxon>Pentapetalae</taxon>
        <taxon>rosids</taxon>
        <taxon>malvids</taxon>
        <taxon>Brassicales</taxon>
        <taxon>Brassicaceae</taxon>
        <taxon>Cardamineae</taxon>
        <taxon>Cardamine</taxon>
    </lineage>
</organism>
<evidence type="ECO:0000313" key="3">
    <source>
        <dbReference type="Proteomes" id="UP001558713"/>
    </source>
</evidence>
<feature type="compositionally biased region" description="Basic and acidic residues" evidence="1">
    <location>
        <begin position="138"/>
        <end position="149"/>
    </location>
</feature>
<keyword evidence="3" id="KW-1185">Reference proteome</keyword>
<sequence>MIVVSTGGVVTTVLTWTGGSTDVGEVGSGAQGVSVLPLPAASKDFKQIKVDDSINIEELSATRKIIGFSAKKQSSSTIPDVLGLGQSGSCGCSNLDEDSSIVISTKYSIEEVLSEESAIQGAETSSLSASLTQLVENHRKEKESTDMHRVLTSSSSSTSESAVTSETTASFEALSSAPISYISRLAKYGNVIKEELEASERVHIAQARAEMLKEAETEKQTIVDTHFTTAKTLTQRGDASVRKANDEQAAAEFAREATQSAEIIWVKFLSSL</sequence>
<dbReference type="EMBL" id="JBANAX010000141">
    <property type="protein sequence ID" value="KAL1220899.1"/>
    <property type="molecule type" value="Genomic_DNA"/>
</dbReference>
<feature type="region of interest" description="Disordered" evidence="1">
    <location>
        <begin position="138"/>
        <end position="165"/>
    </location>
</feature>
<accession>A0ABD1BV11</accession>
<proteinExistence type="predicted"/>
<dbReference type="AlphaFoldDB" id="A0ABD1BV11"/>
<protein>
    <submittedName>
        <fullName evidence="2">TSK-associating protein 1</fullName>
    </submittedName>
</protein>
<name>A0ABD1BV11_CARAN</name>
<comment type="caution">
    <text evidence="2">The sequence shown here is derived from an EMBL/GenBank/DDBJ whole genome shotgun (WGS) entry which is preliminary data.</text>
</comment>
<dbReference type="Proteomes" id="UP001558713">
    <property type="component" value="Unassembled WGS sequence"/>
</dbReference>
<feature type="compositionally biased region" description="Low complexity" evidence="1">
    <location>
        <begin position="152"/>
        <end position="165"/>
    </location>
</feature>
<gene>
    <name evidence="2" type="ORF">V5N11_016243</name>
</gene>
<evidence type="ECO:0000256" key="1">
    <source>
        <dbReference type="SAM" id="MobiDB-lite"/>
    </source>
</evidence>
<evidence type="ECO:0000313" key="2">
    <source>
        <dbReference type="EMBL" id="KAL1220899.1"/>
    </source>
</evidence>